<evidence type="ECO:0000313" key="5">
    <source>
        <dbReference type="Proteomes" id="UP001610563"/>
    </source>
</evidence>
<dbReference type="Gene3D" id="3.90.850.10">
    <property type="entry name" value="Fumarylacetoacetase-like, C-terminal domain"/>
    <property type="match status" value="1"/>
</dbReference>
<dbReference type="Pfam" id="PF01557">
    <property type="entry name" value="FAA_hydrolase"/>
    <property type="match status" value="1"/>
</dbReference>
<proteinExistence type="inferred from homology"/>
<dbReference type="PANTHER" id="PTHR11820">
    <property type="entry name" value="ACYLPYRUVASE"/>
    <property type="match status" value="1"/>
</dbReference>
<dbReference type="PANTHER" id="PTHR11820:SF100">
    <property type="entry name" value="FUMARYLACETOACETATE HYDROLASE FAMILY PROTEIN (AFU_ORTHOLOGUE AFUA_4G01490)"/>
    <property type="match status" value="1"/>
</dbReference>
<dbReference type="SUPFAM" id="SSF56529">
    <property type="entry name" value="FAH"/>
    <property type="match status" value="1"/>
</dbReference>
<keyword evidence="2" id="KW-0479">Metal-binding</keyword>
<name>A0ABR4FM18_9EURO</name>
<gene>
    <name evidence="4" type="ORF">BJX66DRAFT_90035</name>
</gene>
<dbReference type="InterPro" id="IPR036663">
    <property type="entry name" value="Fumarylacetoacetase_C_sf"/>
</dbReference>
<sequence length="295" mass="31743">MTLPWKRLIRFQATDGRILRGEPLVAADVDIGFITAADQVQARVLVGDDIYDTTGKTRLTDEVVGVKTVLGPFAQGDVPILRCVGLNYAKHIREAGRKPPPFPFIFFKPNTTIHDHGAPVVIPKIAQDDQADYEGELCMVIGKDAKDVPVSSALSYIAAYTVGNDISSRKLQRDPAFAGVVPQWGFSKGFDTYAPLGPCLVAASEIPDPKQLNLRTTVDGDVRQDESVEDLLFDCAYLVSYLSQGTTLQKGSVIMTGTPGGVGAGLKPPKYLVPGTQMDIWISGIGTLRNGVVLA</sequence>
<evidence type="ECO:0000256" key="1">
    <source>
        <dbReference type="ARBA" id="ARBA00010211"/>
    </source>
</evidence>
<comment type="similarity">
    <text evidence="1">Belongs to the FAH family.</text>
</comment>
<reference evidence="4 5" key="1">
    <citation type="submission" date="2024-07" db="EMBL/GenBank/DDBJ databases">
        <title>Section-level genome sequencing and comparative genomics of Aspergillus sections Usti and Cavernicolus.</title>
        <authorList>
            <consortium name="Lawrence Berkeley National Laboratory"/>
            <person name="Nybo J.L."/>
            <person name="Vesth T.C."/>
            <person name="Theobald S."/>
            <person name="Frisvad J.C."/>
            <person name="Larsen T.O."/>
            <person name="Kjaerboelling I."/>
            <person name="Rothschild-Mancinelli K."/>
            <person name="Lyhne E.K."/>
            <person name="Kogle M.E."/>
            <person name="Barry K."/>
            <person name="Clum A."/>
            <person name="Na H."/>
            <person name="Ledsgaard L."/>
            <person name="Lin J."/>
            <person name="Lipzen A."/>
            <person name="Kuo A."/>
            <person name="Riley R."/>
            <person name="Mondo S."/>
            <person name="Labutti K."/>
            <person name="Haridas S."/>
            <person name="Pangalinan J."/>
            <person name="Salamov A.A."/>
            <person name="Simmons B.A."/>
            <person name="Magnuson J.K."/>
            <person name="Chen J."/>
            <person name="Drula E."/>
            <person name="Henrissat B."/>
            <person name="Wiebenga A."/>
            <person name="Lubbers R.J."/>
            <person name="Gomes A.C."/>
            <person name="Makela M.R."/>
            <person name="Stajich J."/>
            <person name="Grigoriev I.V."/>
            <person name="Mortensen U.H."/>
            <person name="De Vries R.P."/>
            <person name="Baker S.E."/>
            <person name="Andersen M.R."/>
        </authorList>
    </citation>
    <scope>NUCLEOTIDE SEQUENCE [LARGE SCALE GENOMIC DNA]</scope>
    <source>
        <strain evidence="4 5">CBS 209.92</strain>
    </source>
</reference>
<evidence type="ECO:0000313" key="4">
    <source>
        <dbReference type="EMBL" id="KAL2784285.1"/>
    </source>
</evidence>
<accession>A0ABR4FM18</accession>
<comment type="caution">
    <text evidence="4">The sequence shown here is derived from an EMBL/GenBank/DDBJ whole genome shotgun (WGS) entry which is preliminary data.</text>
</comment>
<organism evidence="4 5">
    <name type="scientific">Aspergillus keveii</name>
    <dbReference type="NCBI Taxonomy" id="714993"/>
    <lineage>
        <taxon>Eukaryota</taxon>
        <taxon>Fungi</taxon>
        <taxon>Dikarya</taxon>
        <taxon>Ascomycota</taxon>
        <taxon>Pezizomycotina</taxon>
        <taxon>Eurotiomycetes</taxon>
        <taxon>Eurotiomycetidae</taxon>
        <taxon>Eurotiales</taxon>
        <taxon>Aspergillaceae</taxon>
        <taxon>Aspergillus</taxon>
        <taxon>Aspergillus subgen. Nidulantes</taxon>
    </lineage>
</organism>
<evidence type="ECO:0000259" key="3">
    <source>
        <dbReference type="Pfam" id="PF01557"/>
    </source>
</evidence>
<dbReference type="EMBL" id="JBFTWV010000186">
    <property type="protein sequence ID" value="KAL2784285.1"/>
    <property type="molecule type" value="Genomic_DNA"/>
</dbReference>
<protein>
    <recommendedName>
        <fullName evidence="3">Fumarylacetoacetase-like C-terminal domain-containing protein</fullName>
    </recommendedName>
</protein>
<evidence type="ECO:0000256" key="2">
    <source>
        <dbReference type="ARBA" id="ARBA00022723"/>
    </source>
</evidence>
<keyword evidence="5" id="KW-1185">Reference proteome</keyword>
<dbReference type="Proteomes" id="UP001610563">
    <property type="component" value="Unassembled WGS sequence"/>
</dbReference>
<feature type="domain" description="Fumarylacetoacetase-like C-terminal" evidence="3">
    <location>
        <begin position="83"/>
        <end position="293"/>
    </location>
</feature>
<dbReference type="InterPro" id="IPR011234">
    <property type="entry name" value="Fumarylacetoacetase-like_C"/>
</dbReference>